<evidence type="ECO:0000313" key="3">
    <source>
        <dbReference type="Proteomes" id="UP000589036"/>
    </source>
</evidence>
<sequence length="112" mass="12587">MADNVRRIDSAPRVQAAKERTDAEHAARTARVVEELTGPRQYGKFPAPDEDTRKAWHRAARAAAKQLGKKVISRRTSDQAVIITVAEEEPNPLREQRDAARLRNAMDRAFGQ</sequence>
<proteinExistence type="predicted"/>
<protein>
    <submittedName>
        <fullName evidence="2">Uncharacterized protein</fullName>
    </submittedName>
</protein>
<keyword evidence="3" id="KW-1185">Reference proteome</keyword>
<dbReference type="EMBL" id="JACCCC010000001">
    <property type="protein sequence ID" value="NYE49009.1"/>
    <property type="molecule type" value="Genomic_DNA"/>
</dbReference>
<evidence type="ECO:0000313" key="2">
    <source>
        <dbReference type="EMBL" id="NYE49009.1"/>
    </source>
</evidence>
<gene>
    <name evidence="2" type="ORF">HDA32_004129</name>
</gene>
<evidence type="ECO:0000256" key="1">
    <source>
        <dbReference type="SAM" id="MobiDB-lite"/>
    </source>
</evidence>
<organism evidence="2 3">
    <name type="scientific">Spinactinospora alkalitolerans</name>
    <dbReference type="NCBI Taxonomy" id="687207"/>
    <lineage>
        <taxon>Bacteria</taxon>
        <taxon>Bacillati</taxon>
        <taxon>Actinomycetota</taxon>
        <taxon>Actinomycetes</taxon>
        <taxon>Streptosporangiales</taxon>
        <taxon>Nocardiopsidaceae</taxon>
        <taxon>Spinactinospora</taxon>
    </lineage>
</organism>
<dbReference type="AlphaFoldDB" id="A0A852TYD7"/>
<dbReference type="Proteomes" id="UP000589036">
    <property type="component" value="Unassembled WGS sequence"/>
</dbReference>
<reference evidence="2 3" key="1">
    <citation type="submission" date="2020-07" db="EMBL/GenBank/DDBJ databases">
        <title>Sequencing the genomes of 1000 actinobacteria strains.</title>
        <authorList>
            <person name="Klenk H.-P."/>
        </authorList>
    </citation>
    <scope>NUCLEOTIDE SEQUENCE [LARGE SCALE GENOMIC DNA]</scope>
    <source>
        <strain evidence="2 3">CXB654</strain>
    </source>
</reference>
<accession>A0A852TYD7</accession>
<dbReference type="RefSeq" id="WP_179644742.1">
    <property type="nucleotide sequence ID" value="NZ_BAAAYY010000031.1"/>
</dbReference>
<feature type="region of interest" description="Disordered" evidence="1">
    <location>
        <begin position="1"/>
        <end position="31"/>
    </location>
</feature>
<comment type="caution">
    <text evidence="2">The sequence shown here is derived from an EMBL/GenBank/DDBJ whole genome shotgun (WGS) entry which is preliminary data.</text>
</comment>
<name>A0A852TYD7_9ACTN</name>